<sequence length="148" mass="15825">MAFTGLNWQHFRDTFQDVDKMIGTMVTMITGPSSRHGSTESTSSGSSGSSGAIVAGSGNRVVVLKRKSGEEEDGQGQSGEPKPKKSSSPESDSSSSSESDNRASIRIYLSSIQDYEISSQALCLVSIQFNGFEFSIDFMDEAETKNCG</sequence>
<feature type="compositionally biased region" description="Low complexity" evidence="1">
    <location>
        <begin position="86"/>
        <end position="98"/>
    </location>
</feature>
<keyword evidence="3" id="KW-1185">Reference proteome</keyword>
<reference evidence="3" key="1">
    <citation type="submission" date="2010-08" db="EMBL/GenBank/DDBJ databases">
        <authorList>
            <consortium name="Caenorhabditis japonica Sequencing Consortium"/>
            <person name="Wilson R.K."/>
        </authorList>
    </citation>
    <scope>NUCLEOTIDE SEQUENCE [LARGE SCALE GENOMIC DNA]</scope>
    <source>
        <strain evidence="3">DF5081</strain>
    </source>
</reference>
<proteinExistence type="predicted"/>
<dbReference type="Proteomes" id="UP000005237">
    <property type="component" value="Unassembled WGS sequence"/>
</dbReference>
<evidence type="ECO:0000313" key="2">
    <source>
        <dbReference type="EnsemblMetazoa" id="CJA36848c.1"/>
    </source>
</evidence>
<accession>A0A8R1IIF4</accession>
<evidence type="ECO:0000313" key="3">
    <source>
        <dbReference type="Proteomes" id="UP000005237"/>
    </source>
</evidence>
<dbReference type="AlphaFoldDB" id="A0A8R1IIF4"/>
<name>A0A8R1IIF4_CAEJA</name>
<dbReference type="EnsemblMetazoa" id="CJA36848c.1">
    <property type="protein sequence ID" value="CJA36848c.1"/>
    <property type="gene ID" value="WBGene00212695"/>
</dbReference>
<organism evidence="2 3">
    <name type="scientific">Caenorhabditis japonica</name>
    <dbReference type="NCBI Taxonomy" id="281687"/>
    <lineage>
        <taxon>Eukaryota</taxon>
        <taxon>Metazoa</taxon>
        <taxon>Ecdysozoa</taxon>
        <taxon>Nematoda</taxon>
        <taxon>Chromadorea</taxon>
        <taxon>Rhabditida</taxon>
        <taxon>Rhabditina</taxon>
        <taxon>Rhabditomorpha</taxon>
        <taxon>Rhabditoidea</taxon>
        <taxon>Rhabditidae</taxon>
        <taxon>Peloderinae</taxon>
        <taxon>Caenorhabditis</taxon>
    </lineage>
</organism>
<evidence type="ECO:0000256" key="1">
    <source>
        <dbReference type="SAM" id="MobiDB-lite"/>
    </source>
</evidence>
<feature type="compositionally biased region" description="Low complexity" evidence="1">
    <location>
        <begin position="33"/>
        <end position="58"/>
    </location>
</feature>
<reference evidence="2" key="2">
    <citation type="submission" date="2022-06" db="UniProtKB">
        <authorList>
            <consortium name="EnsemblMetazoa"/>
        </authorList>
    </citation>
    <scope>IDENTIFICATION</scope>
    <source>
        <strain evidence="2">DF5081</strain>
    </source>
</reference>
<protein>
    <submittedName>
        <fullName evidence="2">Uncharacterized protein</fullName>
    </submittedName>
</protein>
<feature type="region of interest" description="Disordered" evidence="1">
    <location>
        <begin position="29"/>
        <end position="102"/>
    </location>
</feature>